<dbReference type="Pfam" id="PF12914">
    <property type="entry name" value="SH3_7"/>
    <property type="match status" value="1"/>
</dbReference>
<keyword evidence="4" id="KW-0788">Thiol protease</keyword>
<proteinExistence type="inferred from homology"/>
<dbReference type="GO" id="GO:0006508">
    <property type="term" value="P:proteolysis"/>
    <property type="evidence" value="ECO:0007669"/>
    <property type="project" value="UniProtKB-KW"/>
</dbReference>
<evidence type="ECO:0000256" key="4">
    <source>
        <dbReference type="ARBA" id="ARBA00022807"/>
    </source>
</evidence>
<dbReference type="InterPro" id="IPR027017">
    <property type="entry name" value="P60_peptidase_YkfC"/>
</dbReference>
<dbReference type="EMBL" id="AAMDDY010000001">
    <property type="protein sequence ID" value="EDG1571541.1"/>
    <property type="molecule type" value="Genomic_DNA"/>
</dbReference>
<dbReference type="EMBL" id="AACXCE010000007">
    <property type="protein sequence ID" value="EAN1153220.1"/>
    <property type="molecule type" value="Genomic_DNA"/>
</dbReference>
<dbReference type="EMBL" id="AAGJFN010000001">
    <property type="protein sequence ID" value="EBO6612153.1"/>
    <property type="molecule type" value="Genomic_DNA"/>
</dbReference>
<evidence type="ECO:0000313" key="7">
    <source>
        <dbReference type="EMBL" id="EBO6612153.1"/>
    </source>
</evidence>
<dbReference type="EMBL" id="AALOJB010000005">
    <property type="protein sequence ID" value="EDB7002518.1"/>
    <property type="molecule type" value="Genomic_DNA"/>
</dbReference>
<protein>
    <submittedName>
        <fullName evidence="6">Cell wall hydrolase</fullName>
    </submittedName>
</protein>
<accession>A0A5T3CJF3</accession>
<dbReference type="PIRSF" id="PIRSF019015">
    <property type="entry name" value="P60_peptidase_YkfC"/>
    <property type="match status" value="1"/>
</dbReference>
<evidence type="ECO:0000313" key="11">
    <source>
        <dbReference type="EMBL" id="EDH2653722.1"/>
    </source>
</evidence>
<evidence type="ECO:0000313" key="9">
    <source>
        <dbReference type="EMBL" id="EDB7002518.1"/>
    </source>
</evidence>
<evidence type="ECO:0000256" key="2">
    <source>
        <dbReference type="ARBA" id="ARBA00022670"/>
    </source>
</evidence>
<dbReference type="Pfam" id="PF12913">
    <property type="entry name" value="SH3_6"/>
    <property type="match status" value="1"/>
</dbReference>
<dbReference type="InterPro" id="IPR038765">
    <property type="entry name" value="Papain-like_cys_pep_sf"/>
</dbReference>
<comment type="similarity">
    <text evidence="1">Belongs to the peptidase C40 family.</text>
</comment>
<dbReference type="SUPFAM" id="SSF54001">
    <property type="entry name" value="Cysteine proteinases"/>
    <property type="match status" value="1"/>
</dbReference>
<keyword evidence="3 6" id="KW-0378">Hydrolase</keyword>
<evidence type="ECO:0000313" key="12">
    <source>
        <dbReference type="EMBL" id="EDI7452437.1"/>
    </source>
</evidence>
<dbReference type="InterPro" id="IPR026864">
    <property type="entry name" value="SH3b2-type_SH3"/>
</dbReference>
<name>A0A5T3CJF3_SALER</name>
<dbReference type="PROSITE" id="PS51935">
    <property type="entry name" value="NLPC_P60"/>
    <property type="match status" value="1"/>
</dbReference>
<keyword evidence="2" id="KW-0645">Protease</keyword>
<evidence type="ECO:0000313" key="6">
    <source>
        <dbReference type="EMBL" id="EAN1153220.1"/>
    </source>
</evidence>
<organism evidence="6">
    <name type="scientific">Salmonella enterica</name>
    <name type="common">Salmonella choleraesuis</name>
    <dbReference type="NCBI Taxonomy" id="28901"/>
    <lineage>
        <taxon>Bacteria</taxon>
        <taxon>Pseudomonadati</taxon>
        <taxon>Pseudomonadota</taxon>
        <taxon>Gammaproteobacteria</taxon>
        <taxon>Enterobacterales</taxon>
        <taxon>Enterobacteriaceae</taxon>
        <taxon>Salmonella</taxon>
    </lineage>
</organism>
<dbReference type="Gene3D" id="3.90.1720.10">
    <property type="entry name" value="endopeptidase domain like (from Nostoc punctiforme)"/>
    <property type="match status" value="1"/>
</dbReference>
<dbReference type="EMBL" id="AAMGYZ010000001">
    <property type="protein sequence ID" value="EDH2653722.1"/>
    <property type="molecule type" value="Genomic_DNA"/>
</dbReference>
<evidence type="ECO:0000313" key="10">
    <source>
        <dbReference type="EMBL" id="EDG1571541.1"/>
    </source>
</evidence>
<feature type="domain" description="NlpC/P60" evidence="5">
    <location>
        <begin position="329"/>
        <end position="466"/>
    </location>
</feature>
<comment type="caution">
    <text evidence="6">The sequence shown here is derived from an EMBL/GenBank/DDBJ whole genome shotgun (WGS) entry which is preliminary data.</text>
</comment>
<dbReference type="InterPro" id="IPR000064">
    <property type="entry name" value="NLP_P60_dom"/>
</dbReference>
<reference evidence="6" key="1">
    <citation type="submission" date="2018-09" db="EMBL/GenBank/DDBJ databases">
        <authorList>
            <consortium name="PulseNet: The National Subtyping Network for Foodborne Disease Surveillance"/>
            <person name="Tarr C.L."/>
            <person name="Trees E."/>
            <person name="Katz L.S."/>
            <person name="Carleton-Romer H.A."/>
            <person name="Stroika S."/>
            <person name="Kucerova Z."/>
            <person name="Roache K.F."/>
            <person name="Sabol A.L."/>
            <person name="Besser J."/>
            <person name="Gerner-Smidt P."/>
        </authorList>
    </citation>
    <scope>NUCLEOTIDE SEQUENCE</scope>
    <source>
        <strain evidence="7">PNUSAS047374</strain>
        <strain evidence="6">PNUSAS055305</strain>
        <strain evidence="8">PNUSAS101064</strain>
        <strain evidence="9">PNUSAS105734</strain>
        <strain evidence="10">PNUSAS109013</strain>
        <strain evidence="11">PNUSAS109849</strain>
        <strain evidence="12">PNUSAS109954</strain>
    </source>
</reference>
<dbReference type="EMBL" id="AALAKM010000001">
    <property type="protein sequence ID" value="ECX5276064.1"/>
    <property type="molecule type" value="Genomic_DNA"/>
</dbReference>
<evidence type="ECO:0000256" key="1">
    <source>
        <dbReference type="ARBA" id="ARBA00007074"/>
    </source>
</evidence>
<dbReference type="InterPro" id="IPR039439">
    <property type="entry name" value="SH3b1_dom"/>
</dbReference>
<dbReference type="AlphaFoldDB" id="A0A5T3CJF3"/>
<evidence type="ECO:0000256" key="3">
    <source>
        <dbReference type="ARBA" id="ARBA00022801"/>
    </source>
</evidence>
<evidence type="ECO:0000259" key="5">
    <source>
        <dbReference type="PROSITE" id="PS51935"/>
    </source>
</evidence>
<sequence>MLSPLYGDDDAKENPWAVLLIPLCLTACHQTTYRSTAKDEILTGSYIDPTKTRFPLADYSQSVDKWIPPDSADYTIPVIDSATQQRYFNALKSHYFGMDSEAHSPWNGFYITALLKKNAAQARDASIKQFLSDGSAYWGENFRLYTSRWKEGVRGNTDTQIDNIYNASRRGIMVRESLVRALPTDDPLFNDPRQAGEGYPFDNLQMSSLRPGTPVYTLTKSKDQRWQYVVSPAVTGWVHSEDIASADQKFITQWVLLAHKQLGAFINAPVSVHAAGVYYFTGRPGTILPFRHQRAGQFLIAAPVRDSNGRAFIHWVWLSGNEFTAMPWKMTPENIAVLMKAMHGAPYGWGNFNFYNDCSAEVRSLLMPFGIYLPRHSSAQVESAGRVVDLSHKNPQMRIDYLTRYGKPFTTLVYIPGHIMLYIGNTTMNGQVVPMTYQNIWGLRPNHANSRSIIGEAVFLPLLRFYPENPELISLAGKVLFKLGYIE</sequence>
<dbReference type="EMBL" id="AAMMAZ010000001">
    <property type="protein sequence ID" value="EDI7452437.1"/>
    <property type="molecule type" value="Genomic_DNA"/>
</dbReference>
<gene>
    <name evidence="6" type="ORF">D7I59_10940</name>
    <name evidence="7" type="ORF">DWR91_04485</name>
    <name evidence="8" type="ORF">F6G31_04315</name>
    <name evidence="9" type="ORF">F9134_06215</name>
    <name evidence="11" type="ORF">GC630_04165</name>
    <name evidence="10" type="ORF">GCH55_00265</name>
    <name evidence="12" type="ORF">GD477_00395</name>
</gene>
<dbReference type="GO" id="GO:0008234">
    <property type="term" value="F:cysteine-type peptidase activity"/>
    <property type="evidence" value="ECO:0007669"/>
    <property type="project" value="UniProtKB-KW"/>
</dbReference>
<evidence type="ECO:0000313" key="8">
    <source>
        <dbReference type="EMBL" id="ECX5276064.1"/>
    </source>
</evidence>